<evidence type="ECO:0000313" key="1">
    <source>
        <dbReference type="Proteomes" id="UP000887565"/>
    </source>
</evidence>
<reference evidence="2" key="1">
    <citation type="submission" date="2022-11" db="UniProtKB">
        <authorList>
            <consortium name="WormBaseParasite"/>
        </authorList>
    </citation>
    <scope>IDENTIFICATION</scope>
</reference>
<accession>A0A915IQB7</accession>
<organism evidence="1 2">
    <name type="scientific">Romanomermis culicivorax</name>
    <name type="common">Nematode worm</name>
    <dbReference type="NCBI Taxonomy" id="13658"/>
    <lineage>
        <taxon>Eukaryota</taxon>
        <taxon>Metazoa</taxon>
        <taxon>Ecdysozoa</taxon>
        <taxon>Nematoda</taxon>
        <taxon>Enoplea</taxon>
        <taxon>Dorylaimia</taxon>
        <taxon>Mermithida</taxon>
        <taxon>Mermithoidea</taxon>
        <taxon>Mermithidae</taxon>
        <taxon>Romanomermis</taxon>
    </lineage>
</organism>
<dbReference type="AlphaFoldDB" id="A0A915IQB7"/>
<dbReference type="Proteomes" id="UP000887565">
    <property type="component" value="Unplaced"/>
</dbReference>
<sequence length="95" mass="10754">MVHTWKEEIIYEKTSLGYSTTHHNDDLLHSVIDLKFASRTGLNSATFSAPLAKRLRIDCVPGGRLCRLADCSGWPTVPGFRIQFKIVCMKVEPYD</sequence>
<dbReference type="WBParaSite" id="nRc.2.0.1.t16192-RA">
    <property type="protein sequence ID" value="nRc.2.0.1.t16192-RA"/>
    <property type="gene ID" value="nRc.2.0.1.g16192"/>
</dbReference>
<keyword evidence="1" id="KW-1185">Reference proteome</keyword>
<proteinExistence type="predicted"/>
<protein>
    <submittedName>
        <fullName evidence="2">Uncharacterized protein</fullName>
    </submittedName>
</protein>
<name>A0A915IQB7_ROMCU</name>
<evidence type="ECO:0000313" key="2">
    <source>
        <dbReference type="WBParaSite" id="nRc.2.0.1.t16192-RA"/>
    </source>
</evidence>